<dbReference type="GO" id="GO:0006508">
    <property type="term" value="P:proteolysis"/>
    <property type="evidence" value="ECO:0007669"/>
    <property type="project" value="TreeGrafter"/>
</dbReference>
<dbReference type="InterPro" id="IPR014782">
    <property type="entry name" value="Peptidase_M1_dom"/>
</dbReference>
<dbReference type="InterPro" id="IPR027268">
    <property type="entry name" value="Peptidase_M4/M1_CTD_sf"/>
</dbReference>
<proteinExistence type="predicted"/>
<dbReference type="GO" id="GO:0005737">
    <property type="term" value="C:cytoplasm"/>
    <property type="evidence" value="ECO:0007669"/>
    <property type="project" value="TreeGrafter"/>
</dbReference>
<keyword evidence="3" id="KW-1185">Reference proteome</keyword>
<reference evidence="2" key="5">
    <citation type="journal article" date="2021" name="G3 (Bethesda)">
        <title>Aegilops tauschii genome assembly Aet v5.0 features greater sequence contiguity and improved annotation.</title>
        <authorList>
            <person name="Wang L."/>
            <person name="Zhu T."/>
            <person name="Rodriguez J.C."/>
            <person name="Deal K.R."/>
            <person name="Dubcovsky J."/>
            <person name="McGuire P.E."/>
            <person name="Lux T."/>
            <person name="Spannagl M."/>
            <person name="Mayer K.F.X."/>
            <person name="Baldrich P."/>
            <person name="Meyers B.C."/>
            <person name="Huo N."/>
            <person name="Gu Y.Q."/>
            <person name="Zhou H."/>
            <person name="Devos K.M."/>
            <person name="Bennetzen J.L."/>
            <person name="Unver T."/>
            <person name="Budak H."/>
            <person name="Gulick P.J."/>
            <person name="Galiba G."/>
            <person name="Kalapos B."/>
            <person name="Nelson D.R."/>
            <person name="Li P."/>
            <person name="You F.M."/>
            <person name="Luo M.C."/>
            <person name="Dvorak J."/>
        </authorList>
    </citation>
    <scope>NUCLEOTIDE SEQUENCE [LARGE SCALE GENOMIC DNA]</scope>
    <source>
        <strain evidence="2">cv. AL8/78</strain>
    </source>
</reference>
<evidence type="ECO:0000313" key="3">
    <source>
        <dbReference type="Proteomes" id="UP000015105"/>
    </source>
</evidence>
<dbReference type="SUPFAM" id="SSF55486">
    <property type="entry name" value="Metalloproteases ('zincins'), catalytic domain"/>
    <property type="match status" value="1"/>
</dbReference>
<dbReference type="PANTHER" id="PTHR11533:SF203">
    <property type="entry name" value="AMINOPEPTIDASE M1-C"/>
    <property type="match status" value="1"/>
</dbReference>
<reference evidence="2" key="4">
    <citation type="submission" date="2019-03" db="UniProtKB">
        <authorList>
            <consortium name="EnsemblPlants"/>
        </authorList>
    </citation>
    <scope>IDENTIFICATION</scope>
</reference>
<dbReference type="GO" id="GO:0005615">
    <property type="term" value="C:extracellular space"/>
    <property type="evidence" value="ECO:0007669"/>
    <property type="project" value="TreeGrafter"/>
</dbReference>
<dbReference type="GO" id="GO:0070006">
    <property type="term" value="F:metalloaminopeptidase activity"/>
    <property type="evidence" value="ECO:0007669"/>
    <property type="project" value="TreeGrafter"/>
</dbReference>
<dbReference type="AlphaFoldDB" id="A0A453MSC0"/>
<protein>
    <recommendedName>
        <fullName evidence="1">Peptidase M1 membrane alanine aminopeptidase domain-containing protein</fullName>
    </recommendedName>
</protein>
<dbReference type="EnsemblPlants" id="AET6Gv20056100.7">
    <property type="protein sequence ID" value="AET6Gv20056100.7"/>
    <property type="gene ID" value="AET6Gv20056100"/>
</dbReference>
<feature type="domain" description="Peptidase M1 membrane alanine aminopeptidase" evidence="1">
    <location>
        <begin position="4"/>
        <end position="66"/>
    </location>
</feature>
<organism evidence="2 3">
    <name type="scientific">Aegilops tauschii subsp. strangulata</name>
    <name type="common">Goatgrass</name>
    <dbReference type="NCBI Taxonomy" id="200361"/>
    <lineage>
        <taxon>Eukaryota</taxon>
        <taxon>Viridiplantae</taxon>
        <taxon>Streptophyta</taxon>
        <taxon>Embryophyta</taxon>
        <taxon>Tracheophyta</taxon>
        <taxon>Spermatophyta</taxon>
        <taxon>Magnoliopsida</taxon>
        <taxon>Liliopsida</taxon>
        <taxon>Poales</taxon>
        <taxon>Poaceae</taxon>
        <taxon>BOP clade</taxon>
        <taxon>Pooideae</taxon>
        <taxon>Triticodae</taxon>
        <taxon>Triticeae</taxon>
        <taxon>Triticinae</taxon>
        <taxon>Aegilops</taxon>
    </lineage>
</organism>
<dbReference type="GO" id="GO:0042277">
    <property type="term" value="F:peptide binding"/>
    <property type="evidence" value="ECO:0007669"/>
    <property type="project" value="TreeGrafter"/>
</dbReference>
<dbReference type="GO" id="GO:0008270">
    <property type="term" value="F:zinc ion binding"/>
    <property type="evidence" value="ECO:0007669"/>
    <property type="project" value="InterPro"/>
</dbReference>
<dbReference type="PANTHER" id="PTHR11533">
    <property type="entry name" value="PROTEASE M1 ZINC METALLOPROTEASE"/>
    <property type="match status" value="1"/>
</dbReference>
<sequence length="96" mass="11396">LFRQCCSYFGTPYALSKLDMIGISNFSWKGMENYGLVTFEIQDLLFNQISSTSTKQHQVWTISHKVILLHYYIIYYSRLKQLMCCYLTDLEVNYII</sequence>
<reference evidence="2" key="3">
    <citation type="journal article" date="2017" name="Nature">
        <title>Genome sequence of the progenitor of the wheat D genome Aegilops tauschii.</title>
        <authorList>
            <person name="Luo M.C."/>
            <person name="Gu Y.Q."/>
            <person name="Puiu D."/>
            <person name="Wang H."/>
            <person name="Twardziok S.O."/>
            <person name="Deal K.R."/>
            <person name="Huo N."/>
            <person name="Zhu T."/>
            <person name="Wang L."/>
            <person name="Wang Y."/>
            <person name="McGuire P.E."/>
            <person name="Liu S."/>
            <person name="Long H."/>
            <person name="Ramasamy R.K."/>
            <person name="Rodriguez J.C."/>
            <person name="Van S.L."/>
            <person name="Yuan L."/>
            <person name="Wang Z."/>
            <person name="Xia Z."/>
            <person name="Xiao L."/>
            <person name="Anderson O.D."/>
            <person name="Ouyang S."/>
            <person name="Liang Y."/>
            <person name="Zimin A.V."/>
            <person name="Pertea G."/>
            <person name="Qi P."/>
            <person name="Bennetzen J.L."/>
            <person name="Dai X."/>
            <person name="Dawson M.W."/>
            <person name="Muller H.G."/>
            <person name="Kugler K."/>
            <person name="Rivarola-Duarte L."/>
            <person name="Spannagl M."/>
            <person name="Mayer K.F.X."/>
            <person name="Lu F.H."/>
            <person name="Bevan M.W."/>
            <person name="Leroy P."/>
            <person name="Li P."/>
            <person name="You F.M."/>
            <person name="Sun Q."/>
            <person name="Liu Z."/>
            <person name="Lyons E."/>
            <person name="Wicker T."/>
            <person name="Salzberg S.L."/>
            <person name="Devos K.M."/>
            <person name="Dvorak J."/>
        </authorList>
    </citation>
    <scope>NUCLEOTIDE SEQUENCE [LARGE SCALE GENOMIC DNA]</scope>
    <source>
        <strain evidence="2">cv. AL8/78</strain>
    </source>
</reference>
<evidence type="ECO:0000259" key="1">
    <source>
        <dbReference type="Pfam" id="PF01433"/>
    </source>
</evidence>
<dbReference type="Gramene" id="AET6Gv20056100.7">
    <property type="protein sequence ID" value="AET6Gv20056100.7"/>
    <property type="gene ID" value="AET6Gv20056100"/>
</dbReference>
<reference evidence="3" key="1">
    <citation type="journal article" date="2014" name="Science">
        <title>Ancient hybridizations among the ancestral genomes of bread wheat.</title>
        <authorList>
            <consortium name="International Wheat Genome Sequencing Consortium,"/>
            <person name="Marcussen T."/>
            <person name="Sandve S.R."/>
            <person name="Heier L."/>
            <person name="Spannagl M."/>
            <person name="Pfeifer M."/>
            <person name="Jakobsen K.S."/>
            <person name="Wulff B.B."/>
            <person name="Steuernagel B."/>
            <person name="Mayer K.F."/>
            <person name="Olsen O.A."/>
        </authorList>
    </citation>
    <scope>NUCLEOTIDE SEQUENCE [LARGE SCALE GENOMIC DNA]</scope>
    <source>
        <strain evidence="3">cv. AL8/78</strain>
    </source>
</reference>
<evidence type="ECO:0000313" key="2">
    <source>
        <dbReference type="EnsemblPlants" id="AET6Gv20056100.7"/>
    </source>
</evidence>
<dbReference type="GO" id="GO:0043171">
    <property type="term" value="P:peptide catabolic process"/>
    <property type="evidence" value="ECO:0007669"/>
    <property type="project" value="TreeGrafter"/>
</dbReference>
<accession>A0A453MSC0</accession>
<name>A0A453MSC0_AEGTS</name>
<dbReference type="InterPro" id="IPR050344">
    <property type="entry name" value="Peptidase_M1_aminopeptidases"/>
</dbReference>
<dbReference type="Proteomes" id="UP000015105">
    <property type="component" value="Chromosome 6D"/>
</dbReference>
<reference evidence="3" key="2">
    <citation type="journal article" date="2017" name="Nat. Plants">
        <title>The Aegilops tauschii genome reveals multiple impacts of transposons.</title>
        <authorList>
            <person name="Zhao G."/>
            <person name="Zou C."/>
            <person name="Li K."/>
            <person name="Wang K."/>
            <person name="Li T."/>
            <person name="Gao L."/>
            <person name="Zhang X."/>
            <person name="Wang H."/>
            <person name="Yang Z."/>
            <person name="Liu X."/>
            <person name="Jiang W."/>
            <person name="Mao L."/>
            <person name="Kong X."/>
            <person name="Jiao Y."/>
            <person name="Jia J."/>
        </authorList>
    </citation>
    <scope>NUCLEOTIDE SEQUENCE [LARGE SCALE GENOMIC DNA]</scope>
    <source>
        <strain evidence="3">cv. AL8/78</strain>
    </source>
</reference>
<dbReference type="Gene3D" id="1.10.390.10">
    <property type="entry name" value="Neutral Protease Domain 2"/>
    <property type="match status" value="1"/>
</dbReference>
<dbReference type="GO" id="GO:0016020">
    <property type="term" value="C:membrane"/>
    <property type="evidence" value="ECO:0007669"/>
    <property type="project" value="TreeGrafter"/>
</dbReference>
<dbReference type="Pfam" id="PF01433">
    <property type="entry name" value="Peptidase_M1"/>
    <property type="match status" value="1"/>
</dbReference>